<name>A0A2G8S4N3_9APHY</name>
<gene>
    <name evidence="2" type="ORF">GSI_08774</name>
</gene>
<reference evidence="2 3" key="1">
    <citation type="journal article" date="2015" name="Sci. Rep.">
        <title>Chromosome-level genome map provides insights into diverse defense mechanisms in the medicinal fungus Ganoderma sinense.</title>
        <authorList>
            <person name="Zhu Y."/>
            <person name="Xu J."/>
            <person name="Sun C."/>
            <person name="Zhou S."/>
            <person name="Xu H."/>
            <person name="Nelson D.R."/>
            <person name="Qian J."/>
            <person name="Song J."/>
            <person name="Luo H."/>
            <person name="Xiang L."/>
            <person name="Li Y."/>
            <person name="Xu Z."/>
            <person name="Ji A."/>
            <person name="Wang L."/>
            <person name="Lu S."/>
            <person name="Hayward A."/>
            <person name="Sun W."/>
            <person name="Li X."/>
            <person name="Schwartz D.C."/>
            <person name="Wang Y."/>
            <person name="Chen S."/>
        </authorList>
    </citation>
    <scope>NUCLEOTIDE SEQUENCE [LARGE SCALE GENOMIC DNA]</scope>
    <source>
        <strain evidence="2 3">ZZ0214-1</strain>
    </source>
</reference>
<dbReference type="OrthoDB" id="3365472at2759"/>
<dbReference type="EMBL" id="AYKW01000023">
    <property type="protein sequence ID" value="PIL28730.1"/>
    <property type="molecule type" value="Genomic_DNA"/>
</dbReference>
<feature type="region of interest" description="Disordered" evidence="1">
    <location>
        <begin position="233"/>
        <end position="284"/>
    </location>
</feature>
<dbReference type="AlphaFoldDB" id="A0A2G8S4N3"/>
<sequence length="335" mass="36763">MPSEGSSESGSSVVYPGTDCAEKAYLRLSAIYGFDPLPPPPPFSPRATTSAEEPVPRLEGGIIMAARRIQAALCIDKQAKSSWGIPVSSNCEDDNKPIPGWTDGSNAWRPSVYGLAPPRDFTRSDPDDAAIRAYGSYIASPHRSRSVQCTSGKNNPAIKVQIVTSPSLPENAEDASTQELYRQYCQSTAWRSQSRTLPNRGAGFSTSPTCLTRYSPREVPLLKHGAEGRLLVPNVKMRRLKSPSPGADSSFRKSDSLSVGGPHCAPSHNRDEEPNAERSQNYKSEKLTYSIMRLTPKKEQRVERRVIDGVEHVVHVEVLVEEPIKRLFLFGGARD</sequence>
<dbReference type="STRING" id="1077348.A0A2G8S4N3"/>
<keyword evidence="3" id="KW-1185">Reference proteome</keyword>
<evidence type="ECO:0000313" key="3">
    <source>
        <dbReference type="Proteomes" id="UP000230002"/>
    </source>
</evidence>
<evidence type="ECO:0000256" key="1">
    <source>
        <dbReference type="SAM" id="MobiDB-lite"/>
    </source>
</evidence>
<proteinExistence type="predicted"/>
<evidence type="ECO:0000313" key="2">
    <source>
        <dbReference type="EMBL" id="PIL28730.1"/>
    </source>
</evidence>
<protein>
    <submittedName>
        <fullName evidence="2">Uncharacterized protein</fullName>
    </submittedName>
</protein>
<dbReference type="Proteomes" id="UP000230002">
    <property type="component" value="Unassembled WGS sequence"/>
</dbReference>
<accession>A0A2G8S4N3</accession>
<comment type="caution">
    <text evidence="2">The sequence shown here is derived from an EMBL/GenBank/DDBJ whole genome shotgun (WGS) entry which is preliminary data.</text>
</comment>
<organism evidence="2 3">
    <name type="scientific">Ganoderma sinense ZZ0214-1</name>
    <dbReference type="NCBI Taxonomy" id="1077348"/>
    <lineage>
        <taxon>Eukaryota</taxon>
        <taxon>Fungi</taxon>
        <taxon>Dikarya</taxon>
        <taxon>Basidiomycota</taxon>
        <taxon>Agaricomycotina</taxon>
        <taxon>Agaricomycetes</taxon>
        <taxon>Polyporales</taxon>
        <taxon>Polyporaceae</taxon>
        <taxon>Ganoderma</taxon>
    </lineage>
</organism>